<dbReference type="Pfam" id="PF10096">
    <property type="entry name" value="DUF2334"/>
    <property type="match status" value="1"/>
</dbReference>
<evidence type="ECO:0000256" key="1">
    <source>
        <dbReference type="SAM" id="Phobius"/>
    </source>
</evidence>
<evidence type="ECO:0008006" key="4">
    <source>
        <dbReference type="Google" id="ProtNLM"/>
    </source>
</evidence>
<keyword evidence="1" id="KW-0812">Transmembrane</keyword>
<protein>
    <recommendedName>
        <fullName evidence="4">DUF2334 domain-containing protein</fullName>
    </recommendedName>
</protein>
<evidence type="ECO:0000313" key="3">
    <source>
        <dbReference type="Proteomes" id="UP001500831"/>
    </source>
</evidence>
<gene>
    <name evidence="2" type="ORF">GCM10010517_14440</name>
</gene>
<sequence length="551" mass="60310">MSPPVHRPKATGDRPRVGLRWLVALTLSGLVVFGANLGTVTHEAAVSLPAPRSWPGCGAGAPAAPAATVGLAHATTLILADDAGDLPMSRVHSVLAANLASRFGPVRTMETSAYRAGMLRRHRALVYLGTSAKQRLPAALRHDVLAGTGRVLWMGGNIDRLTTRDRFAARYGWRWGGLSGAGIRGVRYKGALLSRNPVEEPVRAFTAVDRRRVKVLGTVVAGDGRTWPWAVRSGNLTYVGEVPLNSAADDDRSLAAADLLFDLLAPATPVRRRALVRLEDIGPQADPRDLRAVGELLFRKGVPFSFGIVPVYRGPLPDGPGRLEIRLKDRPEVVRAITYLLEHGGTMVLHGYTHQSDGPANPENGESGHDFEFFRTHFGPHRELMYDGPIRGDSAAWMDRRLDAAAAELRAAHLPVPRIFEPPHYAASPVDYRVIARRFVARYDRGSYFSPAWKGASPASPYMYEQFAPYLIRDVYGSVVIPENLGMVQLRPSGPDRGSVESIVAHARSQLVVRDNVASFFYHPFLGTKPLESIVDRMRRLGYRFVAPCDL</sequence>
<organism evidence="2 3">
    <name type="scientific">Streptosporangium fragile</name>
    <dbReference type="NCBI Taxonomy" id="46186"/>
    <lineage>
        <taxon>Bacteria</taxon>
        <taxon>Bacillati</taxon>
        <taxon>Actinomycetota</taxon>
        <taxon>Actinomycetes</taxon>
        <taxon>Streptosporangiales</taxon>
        <taxon>Streptosporangiaceae</taxon>
        <taxon>Streptosporangium</taxon>
    </lineage>
</organism>
<dbReference type="InterPro" id="IPR018763">
    <property type="entry name" value="DUF2334"/>
</dbReference>
<evidence type="ECO:0000313" key="2">
    <source>
        <dbReference type="EMBL" id="GAA2856156.1"/>
    </source>
</evidence>
<reference evidence="3" key="1">
    <citation type="journal article" date="2019" name="Int. J. Syst. Evol. Microbiol.">
        <title>The Global Catalogue of Microorganisms (GCM) 10K type strain sequencing project: providing services to taxonomists for standard genome sequencing and annotation.</title>
        <authorList>
            <consortium name="The Broad Institute Genomics Platform"/>
            <consortium name="The Broad Institute Genome Sequencing Center for Infectious Disease"/>
            <person name="Wu L."/>
            <person name="Ma J."/>
        </authorList>
    </citation>
    <scope>NUCLEOTIDE SEQUENCE [LARGE SCALE GENOMIC DNA]</scope>
    <source>
        <strain evidence="3">JCM 6242</strain>
    </source>
</reference>
<comment type="caution">
    <text evidence="2">The sequence shown here is derived from an EMBL/GenBank/DDBJ whole genome shotgun (WGS) entry which is preliminary data.</text>
</comment>
<proteinExistence type="predicted"/>
<accession>A0ABP6I8J1</accession>
<dbReference type="RefSeq" id="WP_344969050.1">
    <property type="nucleotide sequence ID" value="NZ_BAAAVI010000007.1"/>
</dbReference>
<keyword evidence="1" id="KW-1133">Transmembrane helix</keyword>
<keyword evidence="3" id="KW-1185">Reference proteome</keyword>
<dbReference type="EMBL" id="BAAAVI010000007">
    <property type="protein sequence ID" value="GAA2856156.1"/>
    <property type="molecule type" value="Genomic_DNA"/>
</dbReference>
<name>A0ABP6I8J1_9ACTN</name>
<keyword evidence="1" id="KW-0472">Membrane</keyword>
<dbReference type="Proteomes" id="UP001500831">
    <property type="component" value="Unassembled WGS sequence"/>
</dbReference>
<feature type="transmembrane region" description="Helical" evidence="1">
    <location>
        <begin position="21"/>
        <end position="40"/>
    </location>
</feature>